<evidence type="ECO:0000256" key="2">
    <source>
        <dbReference type="ARBA" id="ARBA00022723"/>
    </source>
</evidence>
<dbReference type="Pfam" id="PF00034">
    <property type="entry name" value="Cytochrom_C"/>
    <property type="match status" value="1"/>
</dbReference>
<dbReference type="Gene3D" id="1.10.760.10">
    <property type="entry name" value="Cytochrome c-like domain"/>
    <property type="match status" value="1"/>
</dbReference>
<dbReference type="AlphaFoldDB" id="A0AAE3UBK3"/>
<feature type="signal peptide" evidence="5">
    <location>
        <begin position="1"/>
        <end position="22"/>
    </location>
</feature>
<name>A0AAE3UBK3_9BACT</name>
<keyword evidence="1 4" id="KW-0349">Heme</keyword>
<keyword evidence="3 4" id="KW-0408">Iron</keyword>
<dbReference type="RefSeq" id="WP_314509457.1">
    <property type="nucleotide sequence ID" value="NZ_JASJOU010000001.1"/>
</dbReference>
<dbReference type="GO" id="GO:0046872">
    <property type="term" value="F:metal ion binding"/>
    <property type="evidence" value="ECO:0007669"/>
    <property type="project" value="UniProtKB-KW"/>
</dbReference>
<evidence type="ECO:0000256" key="1">
    <source>
        <dbReference type="ARBA" id="ARBA00022617"/>
    </source>
</evidence>
<organism evidence="7 8">
    <name type="scientific">Xanthocytophaga agilis</name>
    <dbReference type="NCBI Taxonomy" id="3048010"/>
    <lineage>
        <taxon>Bacteria</taxon>
        <taxon>Pseudomonadati</taxon>
        <taxon>Bacteroidota</taxon>
        <taxon>Cytophagia</taxon>
        <taxon>Cytophagales</taxon>
        <taxon>Rhodocytophagaceae</taxon>
        <taxon>Xanthocytophaga</taxon>
    </lineage>
</organism>
<keyword evidence="5" id="KW-0732">Signal</keyword>
<evidence type="ECO:0000256" key="3">
    <source>
        <dbReference type="ARBA" id="ARBA00023004"/>
    </source>
</evidence>
<dbReference type="PANTHER" id="PTHR35008:SF8">
    <property type="entry name" value="ALCOHOL DEHYDROGENASE CYTOCHROME C SUBUNIT"/>
    <property type="match status" value="1"/>
</dbReference>
<dbReference type="InterPro" id="IPR009056">
    <property type="entry name" value="Cyt_c-like_dom"/>
</dbReference>
<dbReference type="GO" id="GO:0020037">
    <property type="term" value="F:heme binding"/>
    <property type="evidence" value="ECO:0007669"/>
    <property type="project" value="InterPro"/>
</dbReference>
<evidence type="ECO:0000313" key="8">
    <source>
        <dbReference type="Proteomes" id="UP001232063"/>
    </source>
</evidence>
<dbReference type="EMBL" id="JASJOU010000001">
    <property type="protein sequence ID" value="MDJ1499918.1"/>
    <property type="molecule type" value="Genomic_DNA"/>
</dbReference>
<gene>
    <name evidence="7" type="ORF">QNI22_04650</name>
</gene>
<protein>
    <submittedName>
        <fullName evidence="7">Cytochrome c</fullName>
    </submittedName>
</protein>
<keyword evidence="2 4" id="KW-0479">Metal-binding</keyword>
<evidence type="ECO:0000256" key="4">
    <source>
        <dbReference type="PROSITE-ProRule" id="PRU00433"/>
    </source>
</evidence>
<dbReference type="PANTHER" id="PTHR35008">
    <property type="entry name" value="BLL4482 PROTEIN-RELATED"/>
    <property type="match status" value="1"/>
</dbReference>
<dbReference type="InterPro" id="IPR051459">
    <property type="entry name" value="Cytochrome_c-type_DH"/>
</dbReference>
<reference evidence="7" key="1">
    <citation type="submission" date="2023-05" db="EMBL/GenBank/DDBJ databases">
        <authorList>
            <person name="Zhang X."/>
        </authorList>
    </citation>
    <scope>NUCLEOTIDE SEQUENCE</scope>
    <source>
        <strain evidence="7">BD1B2-1</strain>
    </source>
</reference>
<feature type="domain" description="Cytochrome c" evidence="6">
    <location>
        <begin position="32"/>
        <end position="120"/>
    </location>
</feature>
<dbReference type="GO" id="GO:0009055">
    <property type="term" value="F:electron transfer activity"/>
    <property type="evidence" value="ECO:0007669"/>
    <property type="project" value="InterPro"/>
</dbReference>
<comment type="caution">
    <text evidence="7">The sequence shown here is derived from an EMBL/GenBank/DDBJ whole genome shotgun (WGS) entry which is preliminary data.</text>
</comment>
<sequence length="140" mass="14975">MKSVRKSILAGIVGLASVCVMAQQKTPAATESPVAAGKRIYEQQCLTCHQVDGSGVPHLNPPLIKTSFVLGPKEKLVTILLNGLSGVEVDGDYYANPMPSFEFLTDQEIADVLTYIRSDFTNNADAVPAALVKSQRAAKK</sequence>
<proteinExistence type="predicted"/>
<evidence type="ECO:0000256" key="5">
    <source>
        <dbReference type="SAM" id="SignalP"/>
    </source>
</evidence>
<accession>A0AAE3UBK3</accession>
<dbReference type="Proteomes" id="UP001232063">
    <property type="component" value="Unassembled WGS sequence"/>
</dbReference>
<evidence type="ECO:0000259" key="6">
    <source>
        <dbReference type="PROSITE" id="PS51007"/>
    </source>
</evidence>
<evidence type="ECO:0000313" key="7">
    <source>
        <dbReference type="EMBL" id="MDJ1499918.1"/>
    </source>
</evidence>
<keyword evidence="8" id="KW-1185">Reference proteome</keyword>
<dbReference type="SUPFAM" id="SSF46626">
    <property type="entry name" value="Cytochrome c"/>
    <property type="match status" value="1"/>
</dbReference>
<dbReference type="PROSITE" id="PS51007">
    <property type="entry name" value="CYTC"/>
    <property type="match status" value="1"/>
</dbReference>
<feature type="chain" id="PRO_5042032694" evidence="5">
    <location>
        <begin position="23"/>
        <end position="140"/>
    </location>
</feature>
<dbReference type="InterPro" id="IPR036909">
    <property type="entry name" value="Cyt_c-like_dom_sf"/>
</dbReference>